<dbReference type="AlphaFoldDB" id="A0A0F9VZA4"/>
<comment type="caution">
    <text evidence="1">The sequence shown here is derived from an EMBL/GenBank/DDBJ whole genome shotgun (WGS) entry which is preliminary data.</text>
</comment>
<dbReference type="EMBL" id="LAZR01000258">
    <property type="protein sequence ID" value="KKN78736.1"/>
    <property type="molecule type" value="Genomic_DNA"/>
</dbReference>
<evidence type="ECO:0000313" key="1">
    <source>
        <dbReference type="EMBL" id="KKN78736.1"/>
    </source>
</evidence>
<gene>
    <name evidence="1" type="ORF">LCGC14_0348030</name>
</gene>
<reference evidence="1" key="1">
    <citation type="journal article" date="2015" name="Nature">
        <title>Complex archaea that bridge the gap between prokaryotes and eukaryotes.</title>
        <authorList>
            <person name="Spang A."/>
            <person name="Saw J.H."/>
            <person name="Jorgensen S.L."/>
            <person name="Zaremba-Niedzwiedzka K."/>
            <person name="Martijn J."/>
            <person name="Lind A.E."/>
            <person name="van Eijk R."/>
            <person name="Schleper C."/>
            <person name="Guy L."/>
            <person name="Ettema T.J."/>
        </authorList>
    </citation>
    <scope>NUCLEOTIDE SEQUENCE</scope>
</reference>
<proteinExistence type="predicted"/>
<sequence length="149" mass="16632">MKTVLHIFLSLAIAAIALLEFTSITEAMLTPAIDAPELVARSEVSHWSSHIAGTIADHPDDLQLQRQAILIQNALTQISDKLTREEVRLELDRLLSESIVTGQNKIERDEVRLWLAKGAVGARLSAFLEERITRPDDDSERLIDAVTLR</sequence>
<organism evidence="1">
    <name type="scientific">marine sediment metagenome</name>
    <dbReference type="NCBI Taxonomy" id="412755"/>
    <lineage>
        <taxon>unclassified sequences</taxon>
        <taxon>metagenomes</taxon>
        <taxon>ecological metagenomes</taxon>
    </lineage>
</organism>
<protein>
    <submittedName>
        <fullName evidence="1">Uncharacterized protein</fullName>
    </submittedName>
</protein>
<accession>A0A0F9VZA4</accession>
<name>A0A0F9VZA4_9ZZZZ</name>